<reference evidence="1" key="1">
    <citation type="submission" date="2020-07" db="EMBL/GenBank/DDBJ databases">
        <title>Huge and variable diversity of episymbiotic CPR bacteria and DPANN archaea in groundwater ecosystems.</title>
        <authorList>
            <person name="He C.Y."/>
            <person name="Keren R."/>
            <person name="Whittaker M."/>
            <person name="Farag I.F."/>
            <person name="Doudna J."/>
            <person name="Cate J.H.D."/>
            <person name="Banfield J.F."/>
        </authorList>
    </citation>
    <scope>NUCLEOTIDE SEQUENCE</scope>
    <source>
        <strain evidence="1">NC_groundwater_672_Ag_B-0.1um_62_36</strain>
    </source>
</reference>
<comment type="caution">
    <text evidence="1">The sequence shown here is derived from an EMBL/GenBank/DDBJ whole genome shotgun (WGS) entry which is preliminary data.</text>
</comment>
<organism evidence="1 2">
    <name type="scientific">Tectimicrobiota bacterium</name>
    <dbReference type="NCBI Taxonomy" id="2528274"/>
    <lineage>
        <taxon>Bacteria</taxon>
        <taxon>Pseudomonadati</taxon>
        <taxon>Nitrospinota/Tectimicrobiota group</taxon>
        <taxon>Candidatus Tectimicrobiota</taxon>
    </lineage>
</organism>
<evidence type="ECO:0000313" key="1">
    <source>
        <dbReference type="EMBL" id="MBI2876736.1"/>
    </source>
</evidence>
<sequence>MLSVKGIYDGEVAKPFQRVQIPKGVEVIITFLTEKEEKGGKRWFEGLPIDRGKMPRSLEEVQALLASIREPLTQAVIEE</sequence>
<name>A0A932CP68_UNCTE</name>
<dbReference type="AlphaFoldDB" id="A0A932CP68"/>
<dbReference type="Proteomes" id="UP000769766">
    <property type="component" value="Unassembled WGS sequence"/>
</dbReference>
<dbReference type="EMBL" id="JACPRF010000230">
    <property type="protein sequence ID" value="MBI2876736.1"/>
    <property type="molecule type" value="Genomic_DNA"/>
</dbReference>
<gene>
    <name evidence="1" type="ORF">HYY20_07635</name>
</gene>
<dbReference type="SUPFAM" id="SSF141694">
    <property type="entry name" value="AF2212/PG0164-like"/>
    <property type="match status" value="1"/>
</dbReference>
<proteinExistence type="predicted"/>
<evidence type="ECO:0000313" key="2">
    <source>
        <dbReference type="Proteomes" id="UP000769766"/>
    </source>
</evidence>
<protein>
    <submittedName>
        <fullName evidence="1">Uncharacterized protein</fullName>
    </submittedName>
</protein>
<accession>A0A932CP68</accession>